<dbReference type="PROSITE" id="PS50850">
    <property type="entry name" value="MFS"/>
    <property type="match status" value="1"/>
</dbReference>
<evidence type="ECO:0000256" key="4">
    <source>
        <dbReference type="ARBA" id="ARBA00022989"/>
    </source>
</evidence>
<dbReference type="FunFam" id="1.20.1250.20:FF:000011">
    <property type="entry name" value="MFS multidrug transporter, putative"/>
    <property type="match status" value="1"/>
</dbReference>
<dbReference type="Proteomes" id="UP001286456">
    <property type="component" value="Unassembled WGS sequence"/>
</dbReference>
<evidence type="ECO:0000256" key="1">
    <source>
        <dbReference type="ARBA" id="ARBA00004141"/>
    </source>
</evidence>
<evidence type="ECO:0000256" key="2">
    <source>
        <dbReference type="ARBA" id="ARBA00008335"/>
    </source>
</evidence>
<feature type="compositionally biased region" description="Acidic residues" evidence="6">
    <location>
        <begin position="108"/>
        <end position="124"/>
    </location>
</feature>
<feature type="transmembrane region" description="Helical" evidence="7">
    <location>
        <begin position="297"/>
        <end position="317"/>
    </location>
</feature>
<feature type="transmembrane region" description="Helical" evidence="7">
    <location>
        <begin position="409"/>
        <end position="429"/>
    </location>
</feature>
<feature type="transmembrane region" description="Helical" evidence="7">
    <location>
        <begin position="140"/>
        <end position="161"/>
    </location>
</feature>
<reference evidence="9" key="1">
    <citation type="journal article" date="2023" name="Mol. Phylogenet. Evol.">
        <title>Genome-scale phylogeny and comparative genomics of the fungal order Sordariales.</title>
        <authorList>
            <person name="Hensen N."/>
            <person name="Bonometti L."/>
            <person name="Westerberg I."/>
            <person name="Brannstrom I.O."/>
            <person name="Guillou S."/>
            <person name="Cros-Aarteil S."/>
            <person name="Calhoun S."/>
            <person name="Haridas S."/>
            <person name="Kuo A."/>
            <person name="Mondo S."/>
            <person name="Pangilinan J."/>
            <person name="Riley R."/>
            <person name="LaButti K."/>
            <person name="Andreopoulos B."/>
            <person name="Lipzen A."/>
            <person name="Chen C."/>
            <person name="Yan M."/>
            <person name="Daum C."/>
            <person name="Ng V."/>
            <person name="Clum A."/>
            <person name="Steindorff A."/>
            <person name="Ohm R.A."/>
            <person name="Martin F."/>
            <person name="Silar P."/>
            <person name="Natvig D.O."/>
            <person name="Lalanne C."/>
            <person name="Gautier V."/>
            <person name="Ament-Velasquez S.L."/>
            <person name="Kruys A."/>
            <person name="Hutchinson M.I."/>
            <person name="Powell A.J."/>
            <person name="Barry K."/>
            <person name="Miller A.N."/>
            <person name="Grigoriev I.V."/>
            <person name="Debuchy R."/>
            <person name="Gladieux P."/>
            <person name="Hiltunen Thoren M."/>
            <person name="Johannesson H."/>
        </authorList>
    </citation>
    <scope>NUCLEOTIDE SEQUENCE</scope>
    <source>
        <strain evidence="9">SMH4131-1</strain>
    </source>
</reference>
<proteinExistence type="inferred from homology"/>
<organism evidence="9 10">
    <name type="scientific">Cercophora scortea</name>
    <dbReference type="NCBI Taxonomy" id="314031"/>
    <lineage>
        <taxon>Eukaryota</taxon>
        <taxon>Fungi</taxon>
        <taxon>Dikarya</taxon>
        <taxon>Ascomycota</taxon>
        <taxon>Pezizomycotina</taxon>
        <taxon>Sordariomycetes</taxon>
        <taxon>Sordariomycetidae</taxon>
        <taxon>Sordariales</taxon>
        <taxon>Lasiosphaeriaceae</taxon>
        <taxon>Cercophora</taxon>
    </lineage>
</organism>
<dbReference type="PANTHER" id="PTHR23502">
    <property type="entry name" value="MAJOR FACILITATOR SUPERFAMILY"/>
    <property type="match status" value="1"/>
</dbReference>
<dbReference type="AlphaFoldDB" id="A0AAE0I329"/>
<evidence type="ECO:0000256" key="3">
    <source>
        <dbReference type="ARBA" id="ARBA00022692"/>
    </source>
</evidence>
<dbReference type="GO" id="GO:0022857">
    <property type="term" value="F:transmembrane transporter activity"/>
    <property type="evidence" value="ECO:0007669"/>
    <property type="project" value="InterPro"/>
</dbReference>
<feature type="transmembrane region" description="Helical" evidence="7">
    <location>
        <begin position="478"/>
        <end position="501"/>
    </location>
</feature>
<feature type="region of interest" description="Disordered" evidence="6">
    <location>
        <begin position="80"/>
        <end position="124"/>
    </location>
</feature>
<keyword evidence="3 7" id="KW-0812">Transmembrane</keyword>
<name>A0AAE0I329_9PEZI</name>
<evidence type="ECO:0000259" key="8">
    <source>
        <dbReference type="PROSITE" id="PS50850"/>
    </source>
</evidence>
<sequence>MSDPSPYIIAAAVTTPVAAYEHDEGRPALQRQLSIQQAIAEGHDADIPSDIGVVLDEQGEKRLHDVIALKRRNSLALRRSHSGATRSLARDVEREAGTETDGHKSEEPDATSSDDDSNVVWWDGEDDPQNPYNWPTWVKVVNCAFVSAMTFIAPLGSSIFAPGVGLLMYEFHSSSRELASFVVSVYVLGFAAGPLVIAPLSEIYGRLALYHACNIAFMGFLVGCALAPSLDALIVFRFLSGVFGSCALANGGGSIADMIHPEQRATAMAAFGIGPLLGPIIGPVAGGFLAGAKGWRWVFWLLVIIVGALTVAMFIFARESYAPVLLQRKVDRLRKETGNDLLRSKLDAGLSKKDYFKRSIIRPLRLLVKSPVCTIFALYTALVYGYLYLMFTTISEVFIKSYNFTTSTVGLVFIGLGVGCLIGMFYYSVTSNRLVQKKLANKDGPPLKPEDRLVSLPVGAIVFPVGFFIYGWTAQYQVHWIVPILAHMLIGIGNIIIFMALSTALLDMFNMYAASALAANTVVRSVFGAVLPLAGLQMYDALGLGWGNSLLGFVAASMIPGSFLIVRYSEMLRIKYEIKDL</sequence>
<feature type="transmembrane region" description="Helical" evidence="7">
    <location>
        <begin position="181"/>
        <end position="200"/>
    </location>
</feature>
<feature type="domain" description="Major facilitator superfamily (MFS) profile" evidence="8">
    <location>
        <begin position="142"/>
        <end position="573"/>
    </location>
</feature>
<keyword evidence="4 7" id="KW-1133">Transmembrane helix</keyword>
<gene>
    <name evidence="9" type="ORF">B0T19DRAFT_435413</name>
</gene>
<feature type="transmembrane region" description="Helical" evidence="7">
    <location>
        <begin position="207"/>
        <end position="228"/>
    </location>
</feature>
<keyword evidence="10" id="KW-1185">Reference proteome</keyword>
<evidence type="ECO:0000256" key="7">
    <source>
        <dbReference type="SAM" id="Phobius"/>
    </source>
</evidence>
<feature type="transmembrane region" description="Helical" evidence="7">
    <location>
        <begin position="234"/>
        <end position="256"/>
    </location>
</feature>
<feature type="transmembrane region" description="Helical" evidence="7">
    <location>
        <begin position="513"/>
        <end position="534"/>
    </location>
</feature>
<evidence type="ECO:0000256" key="6">
    <source>
        <dbReference type="SAM" id="MobiDB-lite"/>
    </source>
</evidence>
<comment type="similarity">
    <text evidence="2">Belongs to the major facilitator superfamily.</text>
</comment>
<dbReference type="CDD" id="cd17323">
    <property type="entry name" value="MFS_Tpo1_MDR_like"/>
    <property type="match status" value="1"/>
</dbReference>
<accession>A0AAE0I329</accession>
<evidence type="ECO:0000313" key="10">
    <source>
        <dbReference type="Proteomes" id="UP001286456"/>
    </source>
</evidence>
<feature type="transmembrane region" description="Helical" evidence="7">
    <location>
        <begin position="453"/>
        <end position="472"/>
    </location>
</feature>
<dbReference type="Pfam" id="PF07690">
    <property type="entry name" value="MFS_1"/>
    <property type="match status" value="1"/>
</dbReference>
<reference evidence="9" key="2">
    <citation type="submission" date="2023-06" db="EMBL/GenBank/DDBJ databases">
        <authorList>
            <consortium name="Lawrence Berkeley National Laboratory"/>
            <person name="Haridas S."/>
            <person name="Hensen N."/>
            <person name="Bonometti L."/>
            <person name="Westerberg I."/>
            <person name="Brannstrom I.O."/>
            <person name="Guillou S."/>
            <person name="Cros-Aarteil S."/>
            <person name="Calhoun S."/>
            <person name="Kuo A."/>
            <person name="Mondo S."/>
            <person name="Pangilinan J."/>
            <person name="Riley R."/>
            <person name="Labutti K."/>
            <person name="Andreopoulos B."/>
            <person name="Lipzen A."/>
            <person name="Chen C."/>
            <person name="Yanf M."/>
            <person name="Daum C."/>
            <person name="Ng V."/>
            <person name="Clum A."/>
            <person name="Steindorff A."/>
            <person name="Ohm R."/>
            <person name="Martin F."/>
            <person name="Silar P."/>
            <person name="Natvig D."/>
            <person name="Lalanne C."/>
            <person name="Gautier V."/>
            <person name="Ament-Velasquez S.L."/>
            <person name="Kruys A."/>
            <person name="Hutchinson M.I."/>
            <person name="Powell A.J."/>
            <person name="Barry K."/>
            <person name="Miller A.N."/>
            <person name="Grigoriev I.V."/>
            <person name="Debuchy R."/>
            <person name="Gladieux P."/>
            <person name="Thoren M.H."/>
            <person name="Johannesson H."/>
        </authorList>
    </citation>
    <scope>NUCLEOTIDE SEQUENCE</scope>
    <source>
        <strain evidence="9">SMH4131-1</strain>
    </source>
</reference>
<comment type="subcellular location">
    <subcellularLocation>
        <location evidence="1">Membrane</location>
        <topology evidence="1">Multi-pass membrane protein</topology>
    </subcellularLocation>
</comment>
<dbReference type="PANTHER" id="PTHR23502:SF68">
    <property type="entry name" value="MULTIDRUG TRANSPORTER, PUTATIVE (AFU_ORTHOLOGUE AFUA_3G01120)-RELATED"/>
    <property type="match status" value="1"/>
</dbReference>
<protein>
    <submittedName>
        <fullName evidence="9">Major facilitator superfamily domain-containing protein</fullName>
    </submittedName>
</protein>
<feature type="transmembrane region" description="Helical" evidence="7">
    <location>
        <begin position="268"/>
        <end position="291"/>
    </location>
</feature>
<dbReference type="Gene3D" id="1.20.1250.20">
    <property type="entry name" value="MFS general substrate transporter like domains"/>
    <property type="match status" value="1"/>
</dbReference>
<feature type="compositionally biased region" description="Basic and acidic residues" evidence="6">
    <location>
        <begin position="88"/>
        <end position="107"/>
    </location>
</feature>
<evidence type="ECO:0000256" key="5">
    <source>
        <dbReference type="ARBA" id="ARBA00023136"/>
    </source>
</evidence>
<evidence type="ECO:0000313" key="9">
    <source>
        <dbReference type="EMBL" id="KAK3317683.1"/>
    </source>
</evidence>
<dbReference type="InterPro" id="IPR011701">
    <property type="entry name" value="MFS"/>
</dbReference>
<dbReference type="GO" id="GO:0016020">
    <property type="term" value="C:membrane"/>
    <property type="evidence" value="ECO:0007669"/>
    <property type="project" value="UniProtKB-SubCell"/>
</dbReference>
<comment type="caution">
    <text evidence="9">The sequence shown here is derived from an EMBL/GenBank/DDBJ whole genome shotgun (WGS) entry which is preliminary data.</text>
</comment>
<feature type="transmembrane region" description="Helical" evidence="7">
    <location>
        <begin position="366"/>
        <end position="389"/>
    </location>
</feature>
<dbReference type="EMBL" id="JAUEPO010000007">
    <property type="protein sequence ID" value="KAK3317683.1"/>
    <property type="molecule type" value="Genomic_DNA"/>
</dbReference>
<dbReference type="InterPro" id="IPR036259">
    <property type="entry name" value="MFS_trans_sf"/>
</dbReference>
<dbReference type="SUPFAM" id="SSF103473">
    <property type="entry name" value="MFS general substrate transporter"/>
    <property type="match status" value="1"/>
</dbReference>
<keyword evidence="5 7" id="KW-0472">Membrane</keyword>
<dbReference type="InterPro" id="IPR020846">
    <property type="entry name" value="MFS_dom"/>
</dbReference>
<feature type="transmembrane region" description="Helical" evidence="7">
    <location>
        <begin position="546"/>
        <end position="566"/>
    </location>
</feature>